<dbReference type="EMBL" id="BDSP01000097">
    <property type="protein sequence ID" value="GAX15878.1"/>
    <property type="molecule type" value="Genomic_DNA"/>
</dbReference>
<accession>A0A1Z5JQ35</accession>
<comment type="subcellular location">
    <subcellularLocation>
        <location evidence="1 10">Mitochondrion inner membrane</location>
    </subcellularLocation>
</comment>
<gene>
    <name evidence="12" type="ORF">FisN_2Lh391</name>
</gene>
<evidence type="ECO:0000256" key="9">
    <source>
        <dbReference type="ARBA" id="ARBA00023239"/>
    </source>
</evidence>
<evidence type="ECO:0000256" key="6">
    <source>
        <dbReference type="ARBA" id="ARBA00023004"/>
    </source>
</evidence>
<keyword evidence="3 10" id="KW-0349">Heme</keyword>
<dbReference type="AlphaFoldDB" id="A0A1Z5JQ35"/>
<dbReference type="OrthoDB" id="4243at2759"/>
<dbReference type="GO" id="GO:0046872">
    <property type="term" value="F:metal ion binding"/>
    <property type="evidence" value="ECO:0007669"/>
    <property type="project" value="UniProtKB-KW"/>
</dbReference>
<evidence type="ECO:0000256" key="10">
    <source>
        <dbReference type="RuleBase" id="RU363130"/>
    </source>
</evidence>
<comment type="caution">
    <text evidence="12">The sequence shown here is derived from an EMBL/GenBank/DDBJ whole genome shotgun (WGS) entry which is preliminary data.</text>
</comment>
<dbReference type="Proteomes" id="UP000198406">
    <property type="component" value="Unassembled WGS sequence"/>
</dbReference>
<name>A0A1Z5JQ35_FISSO</name>
<comment type="function">
    <text evidence="10">Lyase that catalyzes the covalent linking of the heme group to the cytochrome C apoprotein to produce the mature functional cytochrome.</text>
</comment>
<dbReference type="InterPro" id="IPR000511">
    <property type="entry name" value="Holocyt_c/c1_synthase"/>
</dbReference>
<protein>
    <recommendedName>
        <fullName evidence="10">Holocytochrome c-type synthase</fullName>
        <ecNumber evidence="10">4.4.1.17</ecNumber>
    </recommendedName>
</protein>
<evidence type="ECO:0000256" key="4">
    <source>
        <dbReference type="ARBA" id="ARBA00022723"/>
    </source>
</evidence>
<keyword evidence="13" id="KW-1185">Reference proteome</keyword>
<keyword evidence="4 10" id="KW-0479">Metal-binding</keyword>
<feature type="compositionally biased region" description="Basic and acidic residues" evidence="11">
    <location>
        <begin position="1"/>
        <end position="13"/>
    </location>
</feature>
<feature type="region of interest" description="Disordered" evidence="11">
    <location>
        <begin position="1"/>
        <end position="42"/>
    </location>
</feature>
<proteinExistence type="inferred from homology"/>
<feature type="compositionally biased region" description="Low complexity" evidence="11">
    <location>
        <begin position="79"/>
        <end position="90"/>
    </location>
</feature>
<keyword evidence="5 10" id="KW-0999">Mitochondrion inner membrane</keyword>
<evidence type="ECO:0000256" key="7">
    <source>
        <dbReference type="ARBA" id="ARBA00023128"/>
    </source>
</evidence>
<evidence type="ECO:0000256" key="11">
    <source>
        <dbReference type="SAM" id="MobiDB-lite"/>
    </source>
</evidence>
<dbReference type="GO" id="GO:0004408">
    <property type="term" value="F:holocytochrome-c synthase activity"/>
    <property type="evidence" value="ECO:0007669"/>
    <property type="project" value="UniProtKB-EC"/>
</dbReference>
<keyword evidence="7 10" id="KW-0496">Mitochondrion</keyword>
<reference evidence="12 13" key="1">
    <citation type="journal article" date="2015" name="Plant Cell">
        <title>Oil accumulation by the oleaginous diatom Fistulifera solaris as revealed by the genome and transcriptome.</title>
        <authorList>
            <person name="Tanaka T."/>
            <person name="Maeda Y."/>
            <person name="Veluchamy A."/>
            <person name="Tanaka M."/>
            <person name="Abida H."/>
            <person name="Marechal E."/>
            <person name="Bowler C."/>
            <person name="Muto M."/>
            <person name="Sunaga Y."/>
            <person name="Tanaka M."/>
            <person name="Yoshino T."/>
            <person name="Taniguchi T."/>
            <person name="Fukuda Y."/>
            <person name="Nemoto M."/>
            <person name="Matsumoto M."/>
            <person name="Wong P.S."/>
            <person name="Aburatani S."/>
            <person name="Fujibuchi W."/>
        </authorList>
    </citation>
    <scope>NUCLEOTIDE SEQUENCE [LARGE SCALE GENOMIC DNA]</scope>
    <source>
        <strain evidence="12 13">JPCC DA0580</strain>
    </source>
</reference>
<evidence type="ECO:0000256" key="1">
    <source>
        <dbReference type="ARBA" id="ARBA00004273"/>
    </source>
</evidence>
<evidence type="ECO:0000313" key="12">
    <source>
        <dbReference type="EMBL" id="GAX15878.1"/>
    </source>
</evidence>
<evidence type="ECO:0000256" key="5">
    <source>
        <dbReference type="ARBA" id="ARBA00022792"/>
    </source>
</evidence>
<evidence type="ECO:0000256" key="2">
    <source>
        <dbReference type="ARBA" id="ARBA00007255"/>
    </source>
</evidence>
<dbReference type="PANTHER" id="PTHR12743">
    <property type="entry name" value="CYTOCHROME C1 HEME LYASE"/>
    <property type="match status" value="1"/>
</dbReference>
<dbReference type="EC" id="4.4.1.17" evidence="10"/>
<keyword evidence="9 10" id="KW-0456">Lyase</keyword>
<dbReference type="PANTHER" id="PTHR12743:SF8">
    <property type="entry name" value="PROTEIN HRI1"/>
    <property type="match status" value="1"/>
</dbReference>
<evidence type="ECO:0000313" key="13">
    <source>
        <dbReference type="Proteomes" id="UP000198406"/>
    </source>
</evidence>
<keyword evidence="6 10" id="KW-0408">Iron</keyword>
<dbReference type="InParanoid" id="A0A1Z5JQ35"/>
<evidence type="ECO:0000256" key="3">
    <source>
        <dbReference type="ARBA" id="ARBA00022617"/>
    </source>
</evidence>
<evidence type="ECO:0000256" key="8">
    <source>
        <dbReference type="ARBA" id="ARBA00023136"/>
    </source>
</evidence>
<dbReference type="GO" id="GO:0005743">
    <property type="term" value="C:mitochondrial inner membrane"/>
    <property type="evidence" value="ECO:0007669"/>
    <property type="project" value="UniProtKB-SubCell"/>
</dbReference>
<comment type="catalytic activity">
    <reaction evidence="10">
        <text>holo-[cytochrome c] = apo-[cytochrome c] + heme b</text>
        <dbReference type="Rhea" id="RHEA:22648"/>
        <dbReference type="Rhea" id="RHEA-COMP:10725"/>
        <dbReference type="Rhea" id="RHEA-COMP:10726"/>
        <dbReference type="ChEBI" id="CHEBI:29950"/>
        <dbReference type="ChEBI" id="CHEBI:60344"/>
        <dbReference type="ChEBI" id="CHEBI:83739"/>
        <dbReference type="EC" id="4.4.1.17"/>
    </reaction>
</comment>
<dbReference type="PROSITE" id="PS00822">
    <property type="entry name" value="CYTO_HEME_LYASE_2"/>
    <property type="match status" value="1"/>
</dbReference>
<sequence>MGSGLSKHEDEMKSPSAKNVTAEDANRITTNLADDDEESKCPMKLSDGSYRYDWGALFRKDFPHGPNGSRPITPSEPVTQTTTTTTTTTQENATSGCPVKHQEYNVYSQPLDPTNNMPKVANQLPAPNQTRPISTKRVASSILKGGAKEGTTWTYPSPQMFYNALARKGKLSEENEEEEMMETVVALHNDMNEKSWKKVLQWEAVVFDKDEDAIAKETKLLKFQGRPTDLSPKAWFKHYVLGHPLPFDRHDWVVLRPDGSTVRYILDYYYNEPDESNSNPSSCGPSSQTLLVDVRPALDGIAPLWHRCAFMPWARHISQSTSFTPLPMLPTSGLKSQVSESVQVWQSIQASVAQSKSGQPVGNTIAPIGEQEARKLIEDFSTATQKCQKQRAALNQCASEGDCTRATMDLTIGMGQILCPLQHQTLLQVLQQNDDSTIEAALERVSECVTLKSQQHAVAKQQHPKLFS</sequence>
<keyword evidence="8 10" id="KW-0472">Membrane</keyword>
<comment type="similarity">
    <text evidence="2 10">Belongs to the cytochrome c-type heme lyase family.</text>
</comment>
<dbReference type="Pfam" id="PF01265">
    <property type="entry name" value="Cyto_heme_lyase"/>
    <property type="match status" value="1"/>
</dbReference>
<organism evidence="12 13">
    <name type="scientific">Fistulifera solaris</name>
    <name type="common">Oleaginous diatom</name>
    <dbReference type="NCBI Taxonomy" id="1519565"/>
    <lineage>
        <taxon>Eukaryota</taxon>
        <taxon>Sar</taxon>
        <taxon>Stramenopiles</taxon>
        <taxon>Ochrophyta</taxon>
        <taxon>Bacillariophyta</taxon>
        <taxon>Bacillariophyceae</taxon>
        <taxon>Bacillariophycidae</taxon>
        <taxon>Naviculales</taxon>
        <taxon>Naviculaceae</taxon>
        <taxon>Fistulifera</taxon>
    </lineage>
</organism>
<dbReference type="PROSITE" id="PS00821">
    <property type="entry name" value="CYTO_HEME_LYASE_1"/>
    <property type="match status" value="1"/>
</dbReference>
<feature type="region of interest" description="Disordered" evidence="11">
    <location>
        <begin position="63"/>
        <end position="95"/>
    </location>
</feature>